<proteinExistence type="predicted"/>
<feature type="compositionally biased region" description="Polar residues" evidence="1">
    <location>
        <begin position="61"/>
        <end position="79"/>
    </location>
</feature>
<organism evidence="2 3">
    <name type="scientific">Byssochlamys spectabilis</name>
    <name type="common">Paecilomyces variotii</name>
    <dbReference type="NCBI Taxonomy" id="264951"/>
    <lineage>
        <taxon>Eukaryota</taxon>
        <taxon>Fungi</taxon>
        <taxon>Dikarya</taxon>
        <taxon>Ascomycota</taxon>
        <taxon>Pezizomycotina</taxon>
        <taxon>Eurotiomycetes</taxon>
        <taxon>Eurotiomycetidae</taxon>
        <taxon>Eurotiales</taxon>
        <taxon>Thermoascaceae</taxon>
        <taxon>Paecilomyces</taxon>
    </lineage>
</organism>
<comment type="caution">
    <text evidence="2">The sequence shown here is derived from an EMBL/GenBank/DDBJ whole genome shotgun (WGS) entry which is preliminary data.</text>
</comment>
<dbReference type="GeneID" id="39597968"/>
<dbReference type="Proteomes" id="UP000283841">
    <property type="component" value="Unassembled WGS sequence"/>
</dbReference>
<evidence type="ECO:0000313" key="3">
    <source>
        <dbReference type="Proteomes" id="UP000283841"/>
    </source>
</evidence>
<sequence>MALDLSQRLLGVIESNNISDWNQKDDYSVYSTETPNILEILDEFEREPQDEDSDNEDPLNTIDNQPTTSISSRESSNQLLDPEELHPISTNSSLEILPFSRSTSVELGTKPLFGIFSQAKYLQYSQTIPEYPSTHPEGVAYCVNVSNLTQSTIDNYHSQVQYGKGSRTTSSSKTKKWQCSGVRCCPHVPEHIQTLNHTEASESIWLQLVLNRHDQENITNNRTDQQRLEETSNRLYDSGIYQRDHRCPDSCRNGGLKLGYDHTKDLYWLRCNQWFPSDSAQHYFQYLPRTLNFDHTHLPYHGVSSPIQTVPCDVQFLYITPKDYQQVPFVLFVSFGTHRHPPPPTAKVPRDIWNDITKIIQKTDTRGLTVGRFIRNSNLQQYLKENNATRLSQIHPALNNQDIIRQMIYKEKLLRNPFGESYDAVLFQFLMKTQNSQSHEYIRDMYNDGVNIRIICFSQEQSVAFSKQRSFQVDMTYKRTGNGFNEVVFATMPETVGNAVVLARVFVNKDSTTMYTKLFEKIFPLLAATSNSSSHRFNWWHIDGSGIQAVITDMCHKQAAGLGRYLYSIDNTRSWQEHIMHTTIFCLIHYFRGVHRKYRSFDAYQLMRRLVSETTKSNCDRILQTLRNHNNRDIRTWVKHKEIPWILSGLNANYSRMPSITFNTYQRNSNAVEAIHHRDQVLTGTGISLLSAIIQAQDIDNRAVHGINQYLETGVRPASNLSTPLRRIQNRPVQATPSISTVTSGIASPIDLTDSPDPPVATQAIQSILDRFNSSGVTGKRKRTRQAMTTDPITSPTPNQKRSRKSANKNLILTATGTTGPTDIPSFERLPSLETSSQSRNTRVPSNIMAYTDEPAATGNTNTTNDNDLAFNRELTALQDNINRQILELRKKYNKILLVTRKPDSIKF</sequence>
<name>A0A443I700_BYSSP</name>
<gene>
    <name evidence="2" type="ORF">C8Q69DRAFT_440824</name>
</gene>
<evidence type="ECO:0008006" key="4">
    <source>
        <dbReference type="Google" id="ProtNLM"/>
    </source>
</evidence>
<feature type="compositionally biased region" description="Polar residues" evidence="1">
    <location>
        <begin position="786"/>
        <end position="800"/>
    </location>
</feature>
<dbReference type="AlphaFoldDB" id="A0A443I700"/>
<evidence type="ECO:0000256" key="1">
    <source>
        <dbReference type="SAM" id="MobiDB-lite"/>
    </source>
</evidence>
<evidence type="ECO:0000313" key="2">
    <source>
        <dbReference type="EMBL" id="RWQ99755.1"/>
    </source>
</evidence>
<keyword evidence="3" id="KW-1185">Reference proteome</keyword>
<reference evidence="2 3" key="1">
    <citation type="journal article" date="2018" name="Front. Microbiol.">
        <title>Genomic and genetic insights into a cosmopolitan fungus, Paecilomyces variotii (Eurotiales).</title>
        <authorList>
            <person name="Urquhart A.S."/>
            <person name="Mondo S.J."/>
            <person name="Makela M.R."/>
            <person name="Hane J.K."/>
            <person name="Wiebenga A."/>
            <person name="He G."/>
            <person name="Mihaltcheva S."/>
            <person name="Pangilinan J."/>
            <person name="Lipzen A."/>
            <person name="Barry K."/>
            <person name="de Vries R.P."/>
            <person name="Grigoriev I.V."/>
            <person name="Idnurm A."/>
        </authorList>
    </citation>
    <scope>NUCLEOTIDE SEQUENCE [LARGE SCALE GENOMIC DNA]</scope>
    <source>
        <strain evidence="2 3">CBS 101075</strain>
    </source>
</reference>
<feature type="compositionally biased region" description="Acidic residues" evidence="1">
    <location>
        <begin position="46"/>
        <end position="57"/>
    </location>
</feature>
<feature type="region of interest" description="Disordered" evidence="1">
    <location>
        <begin position="773"/>
        <end position="807"/>
    </location>
</feature>
<dbReference type="RefSeq" id="XP_028489400.1">
    <property type="nucleotide sequence ID" value="XM_028628691.1"/>
</dbReference>
<accession>A0A443I700</accession>
<feature type="region of interest" description="Disordered" evidence="1">
    <location>
        <begin position="46"/>
        <end position="80"/>
    </location>
</feature>
<protein>
    <recommendedName>
        <fullName evidence="4">MULE transposase domain-containing protein</fullName>
    </recommendedName>
</protein>
<dbReference type="EMBL" id="RCNU01000001">
    <property type="protein sequence ID" value="RWQ99755.1"/>
    <property type="molecule type" value="Genomic_DNA"/>
</dbReference>
<dbReference type="VEuPathDB" id="FungiDB:C8Q69DRAFT_440824"/>